<keyword evidence="4" id="KW-0050">Antiport</keyword>
<feature type="domain" description="Sodium/calcium exchanger membrane region" evidence="16">
    <location>
        <begin position="93"/>
        <end position="234"/>
    </location>
</feature>
<keyword evidence="6 15" id="KW-0812">Transmembrane</keyword>
<feature type="transmembrane region" description="Helical" evidence="15">
    <location>
        <begin position="192"/>
        <end position="210"/>
    </location>
</feature>
<dbReference type="FunFam" id="1.20.1420.30:FF:000004">
    <property type="entry name" value="Sodium/potassium/calcium exchanger 2 isoform 1"/>
    <property type="match status" value="1"/>
</dbReference>
<evidence type="ECO:0000256" key="6">
    <source>
        <dbReference type="ARBA" id="ARBA00022692"/>
    </source>
</evidence>
<evidence type="ECO:0000256" key="8">
    <source>
        <dbReference type="ARBA" id="ARBA00022837"/>
    </source>
</evidence>
<keyword evidence="12 15" id="KW-0472">Membrane</keyword>
<dbReference type="AlphaFoldDB" id="A0AAN9BZ72"/>
<evidence type="ECO:0000256" key="1">
    <source>
        <dbReference type="ARBA" id="ARBA00004141"/>
    </source>
</evidence>
<dbReference type="Pfam" id="PF01699">
    <property type="entry name" value="Na_Ca_ex"/>
    <property type="match status" value="2"/>
</dbReference>
<evidence type="ECO:0000313" key="17">
    <source>
        <dbReference type="EMBL" id="KAK7115451.1"/>
    </source>
</evidence>
<keyword evidence="18" id="KW-1185">Reference proteome</keyword>
<feature type="compositionally biased region" description="Polar residues" evidence="14">
    <location>
        <begin position="397"/>
        <end position="414"/>
    </location>
</feature>
<comment type="caution">
    <text evidence="17">The sequence shown here is derived from an EMBL/GenBank/DDBJ whole genome shotgun (WGS) entry which is preliminary data.</text>
</comment>
<accession>A0AAN9BZ72</accession>
<feature type="transmembrane region" description="Helical" evidence="15">
    <location>
        <begin position="565"/>
        <end position="587"/>
    </location>
</feature>
<dbReference type="GO" id="GO:0005262">
    <property type="term" value="F:calcium channel activity"/>
    <property type="evidence" value="ECO:0007669"/>
    <property type="project" value="TreeGrafter"/>
</dbReference>
<evidence type="ECO:0000256" key="7">
    <source>
        <dbReference type="ARBA" id="ARBA00022737"/>
    </source>
</evidence>
<keyword evidence="13" id="KW-0325">Glycoprotein</keyword>
<dbReference type="Proteomes" id="UP001374579">
    <property type="component" value="Unassembled WGS sequence"/>
</dbReference>
<evidence type="ECO:0000259" key="16">
    <source>
        <dbReference type="Pfam" id="PF01699"/>
    </source>
</evidence>
<dbReference type="InterPro" id="IPR004481">
    <property type="entry name" value="K/Na/Ca-exchanger"/>
</dbReference>
<evidence type="ECO:0000256" key="14">
    <source>
        <dbReference type="SAM" id="MobiDB-lite"/>
    </source>
</evidence>
<feature type="compositionally biased region" description="Polar residues" evidence="14">
    <location>
        <begin position="424"/>
        <end position="443"/>
    </location>
</feature>
<feature type="region of interest" description="Disordered" evidence="14">
    <location>
        <begin position="324"/>
        <end position="350"/>
    </location>
</feature>
<feature type="transmembrane region" description="Helical" evidence="15">
    <location>
        <begin position="599"/>
        <end position="620"/>
    </location>
</feature>
<keyword evidence="8" id="KW-0106">Calcium</keyword>
<feature type="domain" description="Sodium/calcium exchanger membrane region" evidence="16">
    <location>
        <begin position="497"/>
        <end position="645"/>
    </location>
</feature>
<dbReference type="GO" id="GO:0015293">
    <property type="term" value="F:symporter activity"/>
    <property type="evidence" value="ECO:0007669"/>
    <property type="project" value="UniProtKB-KW"/>
</dbReference>
<feature type="transmembrane region" description="Helical" evidence="15">
    <location>
        <begin position="496"/>
        <end position="519"/>
    </location>
</feature>
<evidence type="ECO:0000256" key="5">
    <source>
        <dbReference type="ARBA" id="ARBA00022568"/>
    </source>
</evidence>
<reference evidence="17 18" key="1">
    <citation type="submission" date="2024-02" db="EMBL/GenBank/DDBJ databases">
        <title>Chromosome-scale genome assembly of the rough periwinkle Littorina saxatilis.</title>
        <authorList>
            <person name="De Jode A."/>
            <person name="Faria R."/>
            <person name="Formenti G."/>
            <person name="Sims Y."/>
            <person name="Smith T.P."/>
            <person name="Tracey A."/>
            <person name="Wood J.M.D."/>
            <person name="Zagrodzka Z.B."/>
            <person name="Johannesson K."/>
            <person name="Butlin R.K."/>
            <person name="Leder E.H."/>
        </authorList>
    </citation>
    <scope>NUCLEOTIDE SEQUENCE [LARGE SCALE GENOMIC DNA]</scope>
    <source>
        <strain evidence="17">Snail1</strain>
        <tissue evidence="17">Muscle</tissue>
    </source>
</reference>
<evidence type="ECO:0000256" key="9">
    <source>
        <dbReference type="ARBA" id="ARBA00022847"/>
    </source>
</evidence>
<evidence type="ECO:0000256" key="3">
    <source>
        <dbReference type="ARBA" id="ARBA00022448"/>
    </source>
</evidence>
<comment type="subcellular location">
    <subcellularLocation>
        <location evidence="1">Membrane</location>
        <topology evidence="1">Multi-pass membrane protein</topology>
    </subcellularLocation>
</comment>
<protein>
    <recommendedName>
        <fullName evidence="16">Sodium/calcium exchanger membrane region domain-containing protein</fullName>
    </recommendedName>
</protein>
<keyword evidence="9" id="KW-0769">Symport</keyword>
<evidence type="ECO:0000256" key="10">
    <source>
        <dbReference type="ARBA" id="ARBA00022989"/>
    </source>
</evidence>
<gene>
    <name evidence="17" type="ORF">V1264_001310</name>
</gene>
<feature type="transmembrane region" description="Helical" evidence="15">
    <location>
        <begin position="16"/>
        <end position="36"/>
    </location>
</feature>
<feature type="transmembrane region" description="Helical" evidence="15">
    <location>
        <begin position="216"/>
        <end position="233"/>
    </location>
</feature>
<keyword evidence="11" id="KW-0406">Ion transport</keyword>
<feature type="transmembrane region" description="Helical" evidence="15">
    <location>
        <begin position="89"/>
        <end position="107"/>
    </location>
</feature>
<feature type="transmembrane region" description="Helical" evidence="15">
    <location>
        <begin position="531"/>
        <end position="553"/>
    </location>
</feature>
<evidence type="ECO:0000313" key="18">
    <source>
        <dbReference type="Proteomes" id="UP001374579"/>
    </source>
</evidence>
<feature type="transmembrane region" description="Helical" evidence="15">
    <location>
        <begin position="626"/>
        <end position="647"/>
    </location>
</feature>
<keyword evidence="10 15" id="KW-1133">Transmembrane helix</keyword>
<dbReference type="GO" id="GO:0005886">
    <property type="term" value="C:plasma membrane"/>
    <property type="evidence" value="ECO:0007669"/>
    <property type="project" value="TreeGrafter"/>
</dbReference>
<evidence type="ECO:0000256" key="12">
    <source>
        <dbReference type="ARBA" id="ARBA00023136"/>
    </source>
</evidence>
<keyword evidence="7" id="KW-0677">Repeat</keyword>
<evidence type="ECO:0000256" key="11">
    <source>
        <dbReference type="ARBA" id="ARBA00023065"/>
    </source>
</evidence>
<feature type="transmembrane region" description="Helical" evidence="15">
    <location>
        <begin position="128"/>
        <end position="153"/>
    </location>
</feature>
<name>A0AAN9BZ72_9CAEN</name>
<dbReference type="Gene3D" id="1.20.1420.30">
    <property type="entry name" value="NCX, central ion-binding region"/>
    <property type="match status" value="2"/>
</dbReference>
<feature type="region of interest" description="Disordered" evidence="14">
    <location>
        <begin position="397"/>
        <end position="454"/>
    </location>
</feature>
<dbReference type="NCBIfam" id="TIGR00367">
    <property type="entry name" value="calcium/sodium antiporter"/>
    <property type="match status" value="1"/>
</dbReference>
<feature type="compositionally biased region" description="Basic and acidic residues" evidence="14">
    <location>
        <begin position="341"/>
        <end position="350"/>
    </location>
</feature>
<dbReference type="InterPro" id="IPR004837">
    <property type="entry name" value="NaCa_Exmemb"/>
</dbReference>
<dbReference type="FunFam" id="1.20.1420.30:FF:000002">
    <property type="entry name" value="Sodium/potassium/calcium exchanger 2 isoform 1"/>
    <property type="match status" value="1"/>
</dbReference>
<keyword evidence="5" id="KW-0109">Calcium transport</keyword>
<sequence length="656" mass="73275">MKLLSVRALMSKRTRGVRLLIIVNLFLLAYLGSVFWDYNSLPGPSFEDGEAAYAVDSQAVHYQHRHLLSNNSNYPPEVFSLKQRRQGAVILHVFGMIYMFVALAVVCDEFFVPALTVITERLAISEDVAGATFMAAGGSAPELFTSIIGVFIAKNDVGISTIVGSAVFNILFVIGMCALFSKELLHLTWWPLFRDVFCYSVSLVLLIYFFGDDLIYWWEAFILFLCYISYVLFMKVNHIAEAKVKACIRRPKTVNKVQSTDQLIEEVSVTESHPPHRRERLGSLPILHAGAGRYRHGVLQLMIHTIDPLSEAANDHMTHRLNEARRGSTATRRRSSNAARADMHTTEEGKLQDKALQLQAIATVQLVINHGNNTTDQNGTISQVDRENNVKIQMISNGRVSEEQSPSATPNSQLDRADPRLTNRDVNITVNDSPLHDSNNSDTNAEEKLEEEDEPLDLSWPDTWKKRITYVLLAPIMFPLYVTLPDVRRPEKKKWFPVTFIVSILWIAGFSYLMVWWANQTGETIGIPDEVMGLTILAAGTSIPDLITSVIVAKKGFGDMAVSSSVGSNIFDITVGLPVPWMLYGAINGGDPYRVSSKGLWCSIILLFIMLLCVIVSIAVSKWKMSKALGFAMLVLYSVFVTISVLLEYQIIKCNA</sequence>
<dbReference type="InterPro" id="IPR044880">
    <property type="entry name" value="NCX_ion-bd_dom_sf"/>
</dbReference>
<dbReference type="PANTHER" id="PTHR10846">
    <property type="entry name" value="SODIUM/POTASSIUM/CALCIUM EXCHANGER"/>
    <property type="match status" value="1"/>
</dbReference>
<proteinExistence type="inferred from homology"/>
<keyword evidence="3" id="KW-0813">Transport</keyword>
<dbReference type="PANTHER" id="PTHR10846:SF72">
    <property type="entry name" value="SODIUM_POTASSIUM_CALCIUM EXCHANGER NCKX30C"/>
    <property type="match status" value="1"/>
</dbReference>
<dbReference type="GO" id="GO:0006874">
    <property type="term" value="P:intracellular calcium ion homeostasis"/>
    <property type="evidence" value="ECO:0007669"/>
    <property type="project" value="TreeGrafter"/>
</dbReference>
<evidence type="ECO:0000256" key="2">
    <source>
        <dbReference type="ARBA" id="ARBA00005364"/>
    </source>
</evidence>
<dbReference type="EMBL" id="JBAMIC010000001">
    <property type="protein sequence ID" value="KAK7115451.1"/>
    <property type="molecule type" value="Genomic_DNA"/>
</dbReference>
<evidence type="ECO:0000256" key="15">
    <source>
        <dbReference type="SAM" id="Phobius"/>
    </source>
</evidence>
<feature type="transmembrane region" description="Helical" evidence="15">
    <location>
        <begin position="159"/>
        <end position="180"/>
    </location>
</feature>
<organism evidence="17 18">
    <name type="scientific">Littorina saxatilis</name>
    <dbReference type="NCBI Taxonomy" id="31220"/>
    <lineage>
        <taxon>Eukaryota</taxon>
        <taxon>Metazoa</taxon>
        <taxon>Spiralia</taxon>
        <taxon>Lophotrochozoa</taxon>
        <taxon>Mollusca</taxon>
        <taxon>Gastropoda</taxon>
        <taxon>Caenogastropoda</taxon>
        <taxon>Littorinimorpha</taxon>
        <taxon>Littorinoidea</taxon>
        <taxon>Littorinidae</taxon>
        <taxon>Littorina</taxon>
    </lineage>
</organism>
<evidence type="ECO:0000256" key="4">
    <source>
        <dbReference type="ARBA" id="ARBA00022449"/>
    </source>
</evidence>
<evidence type="ECO:0000256" key="13">
    <source>
        <dbReference type="ARBA" id="ARBA00023180"/>
    </source>
</evidence>
<comment type="similarity">
    <text evidence="2">Belongs to the Ca(2+):cation antiporter (CaCA) (TC 2.A.19) family. SLC24A subfamily.</text>
</comment>
<dbReference type="GO" id="GO:0008273">
    <property type="term" value="F:calcium, potassium:sodium antiporter activity"/>
    <property type="evidence" value="ECO:0007669"/>
    <property type="project" value="TreeGrafter"/>
</dbReference>